<reference evidence="3" key="1">
    <citation type="submission" date="2022-04" db="EMBL/GenBank/DDBJ databases">
        <authorList>
            <person name="Criscuolo A."/>
        </authorList>
    </citation>
    <scope>NUCLEOTIDE SEQUENCE</scope>
    <source>
        <strain evidence="3">CIP111895</strain>
    </source>
</reference>
<dbReference type="InterPro" id="IPR050275">
    <property type="entry name" value="PGM_Phosphatase"/>
</dbReference>
<protein>
    <submittedName>
        <fullName evidence="3">Phosphoserine phosphatase 1</fullName>
        <ecNumber evidence="3">3.1.3.3</ecNumber>
    </submittedName>
</protein>
<evidence type="ECO:0000313" key="4">
    <source>
        <dbReference type="Proteomes" id="UP000838308"/>
    </source>
</evidence>
<evidence type="ECO:0000313" key="3">
    <source>
        <dbReference type="EMBL" id="CAH2714960.1"/>
    </source>
</evidence>
<keyword evidence="3" id="KW-0378">Hydrolase</keyword>
<keyword evidence="1" id="KW-0324">Glycolysis</keyword>
<dbReference type="Gene3D" id="3.40.50.1240">
    <property type="entry name" value="Phosphoglycerate mutase-like"/>
    <property type="match status" value="1"/>
</dbReference>
<accession>A0ABM9ERZ8</accession>
<proteinExistence type="predicted"/>
<dbReference type="PANTHER" id="PTHR48100">
    <property type="entry name" value="BROAD-SPECIFICITY PHOSPHATASE YOR283W-RELATED"/>
    <property type="match status" value="1"/>
</dbReference>
<dbReference type="PIRSF" id="PIRSF000709">
    <property type="entry name" value="6PFK_2-Ptase"/>
    <property type="match status" value="1"/>
</dbReference>
<organism evidence="3 4">
    <name type="scientific">Neobacillus rhizosphaerae</name>
    <dbReference type="NCBI Taxonomy" id="2880965"/>
    <lineage>
        <taxon>Bacteria</taxon>
        <taxon>Bacillati</taxon>
        <taxon>Bacillota</taxon>
        <taxon>Bacilli</taxon>
        <taxon>Bacillales</taxon>
        <taxon>Bacillaceae</taxon>
        <taxon>Neobacillus</taxon>
    </lineage>
</organism>
<gene>
    <name evidence="3" type="primary">pspA_1</name>
    <name evidence="3" type="ORF">BACCIP111895_02137</name>
</gene>
<dbReference type="Pfam" id="PF00300">
    <property type="entry name" value="His_Phos_1"/>
    <property type="match status" value="1"/>
</dbReference>
<dbReference type="InterPro" id="IPR029033">
    <property type="entry name" value="His_PPase_superfam"/>
</dbReference>
<dbReference type="InterPro" id="IPR013078">
    <property type="entry name" value="His_Pase_superF_clade-1"/>
</dbReference>
<comment type="caution">
    <text evidence="3">The sequence shown here is derived from an EMBL/GenBank/DDBJ whole genome shotgun (WGS) entry which is preliminary data.</text>
</comment>
<dbReference type="PROSITE" id="PS00175">
    <property type="entry name" value="PG_MUTASE"/>
    <property type="match status" value="1"/>
</dbReference>
<dbReference type="InterPro" id="IPR001345">
    <property type="entry name" value="PG/BPGM_mutase_AS"/>
</dbReference>
<sequence>MNQIIYLLRHGETVFNTQGRYQGELDSPLTTEGTEQVKNISKLLKVVINDPNEWEIISSPLGRAMKSTEIICETIGFDLNKVTTDARLREVSFGSWSGLTTKEIEESWPELIKNTDSNNWYFNSPNGENYDSVVERVSDWLESIKNKEKVIAVSHGLTGRVLRGVYNNLMKDQALKLDISQTTFFKLTNQNIERFCYEYDEF</sequence>
<keyword evidence="2" id="KW-0413">Isomerase</keyword>
<dbReference type="SMART" id="SM00855">
    <property type="entry name" value="PGAM"/>
    <property type="match status" value="1"/>
</dbReference>
<name>A0ABM9ERZ8_9BACI</name>
<evidence type="ECO:0000256" key="2">
    <source>
        <dbReference type="ARBA" id="ARBA00023235"/>
    </source>
</evidence>
<dbReference type="GO" id="GO:0016787">
    <property type="term" value="F:hydrolase activity"/>
    <property type="evidence" value="ECO:0007669"/>
    <property type="project" value="UniProtKB-KW"/>
</dbReference>
<dbReference type="Proteomes" id="UP000838308">
    <property type="component" value="Unassembled WGS sequence"/>
</dbReference>
<dbReference type="EMBL" id="CALBWS010000012">
    <property type="protein sequence ID" value="CAH2714960.1"/>
    <property type="molecule type" value="Genomic_DNA"/>
</dbReference>
<dbReference type="CDD" id="cd07067">
    <property type="entry name" value="HP_PGM_like"/>
    <property type="match status" value="1"/>
</dbReference>
<evidence type="ECO:0000256" key="1">
    <source>
        <dbReference type="ARBA" id="ARBA00023152"/>
    </source>
</evidence>
<dbReference type="EC" id="3.1.3.3" evidence="3"/>
<dbReference type="PANTHER" id="PTHR48100:SF1">
    <property type="entry name" value="HISTIDINE PHOSPHATASE FAMILY PROTEIN-RELATED"/>
    <property type="match status" value="1"/>
</dbReference>
<keyword evidence="4" id="KW-1185">Reference proteome</keyword>
<dbReference type="RefSeq" id="WP_248735267.1">
    <property type="nucleotide sequence ID" value="NZ_CALBWS010000012.1"/>
</dbReference>
<dbReference type="SUPFAM" id="SSF53254">
    <property type="entry name" value="Phosphoglycerate mutase-like"/>
    <property type="match status" value="1"/>
</dbReference>